<evidence type="ECO:0000313" key="7">
    <source>
        <dbReference type="Proteomes" id="UP000243106"/>
    </source>
</evidence>
<dbReference type="InterPro" id="IPR029052">
    <property type="entry name" value="Metallo-depent_PP-like"/>
</dbReference>
<accession>A0A1I5YCZ8</accession>
<evidence type="ECO:0000256" key="4">
    <source>
        <dbReference type="ARBA" id="ARBA00025742"/>
    </source>
</evidence>
<evidence type="ECO:0000259" key="5">
    <source>
        <dbReference type="Pfam" id="PF00149"/>
    </source>
</evidence>
<keyword evidence="2" id="KW-0378">Hydrolase</keyword>
<dbReference type="PANTHER" id="PTHR42988">
    <property type="entry name" value="PHOSPHOHYDROLASE"/>
    <property type="match status" value="1"/>
</dbReference>
<dbReference type="GO" id="GO:0046872">
    <property type="term" value="F:metal ion binding"/>
    <property type="evidence" value="ECO:0007669"/>
    <property type="project" value="UniProtKB-KW"/>
</dbReference>
<organism evidence="6 7">
    <name type="scientific">Roseivivax halotolerans</name>
    <dbReference type="NCBI Taxonomy" id="93684"/>
    <lineage>
        <taxon>Bacteria</taxon>
        <taxon>Pseudomonadati</taxon>
        <taxon>Pseudomonadota</taxon>
        <taxon>Alphaproteobacteria</taxon>
        <taxon>Rhodobacterales</taxon>
        <taxon>Roseobacteraceae</taxon>
        <taxon>Roseivivax</taxon>
    </lineage>
</organism>
<dbReference type="AlphaFoldDB" id="A0A1I5YCZ8"/>
<reference evidence="7" key="1">
    <citation type="submission" date="2016-10" db="EMBL/GenBank/DDBJ databases">
        <authorList>
            <person name="Varghese N."/>
            <person name="Submissions S."/>
        </authorList>
    </citation>
    <scope>NUCLEOTIDE SEQUENCE [LARGE SCALE GENOMIC DNA]</scope>
    <source>
        <strain evidence="7">JCM 10271</strain>
    </source>
</reference>
<dbReference type="InterPro" id="IPR004843">
    <property type="entry name" value="Calcineurin-like_PHP"/>
</dbReference>
<evidence type="ECO:0000256" key="3">
    <source>
        <dbReference type="ARBA" id="ARBA00023004"/>
    </source>
</evidence>
<name>A0A1I5YCZ8_9RHOB</name>
<evidence type="ECO:0000256" key="2">
    <source>
        <dbReference type="ARBA" id="ARBA00022801"/>
    </source>
</evidence>
<dbReference type="SUPFAM" id="SSF56300">
    <property type="entry name" value="Metallo-dependent phosphatases"/>
    <property type="match status" value="1"/>
</dbReference>
<dbReference type="EMBL" id="FOXV01000005">
    <property type="protein sequence ID" value="SFQ41990.1"/>
    <property type="molecule type" value="Genomic_DNA"/>
</dbReference>
<feature type="domain" description="Calcineurin-like phosphoesterase" evidence="5">
    <location>
        <begin position="3"/>
        <end position="190"/>
    </location>
</feature>
<dbReference type="RefSeq" id="WP_093010835.1">
    <property type="nucleotide sequence ID" value="NZ_FOXV01000005.1"/>
</dbReference>
<dbReference type="GO" id="GO:0016787">
    <property type="term" value="F:hydrolase activity"/>
    <property type="evidence" value="ECO:0007669"/>
    <property type="project" value="UniProtKB-KW"/>
</dbReference>
<dbReference type="Pfam" id="PF00149">
    <property type="entry name" value="Metallophos"/>
    <property type="match status" value="1"/>
</dbReference>
<evidence type="ECO:0000256" key="1">
    <source>
        <dbReference type="ARBA" id="ARBA00022723"/>
    </source>
</evidence>
<proteinExistence type="inferred from homology"/>
<dbReference type="Gene3D" id="3.60.21.10">
    <property type="match status" value="1"/>
</dbReference>
<evidence type="ECO:0000313" key="6">
    <source>
        <dbReference type="EMBL" id="SFQ41990.1"/>
    </source>
</evidence>
<keyword evidence="7" id="KW-1185">Reference proteome</keyword>
<dbReference type="InterPro" id="IPR050884">
    <property type="entry name" value="CNP_phosphodiesterase-III"/>
</dbReference>
<keyword evidence="3" id="KW-0408">Iron</keyword>
<dbReference type="STRING" id="93684.SAMN05421853_105152"/>
<dbReference type="PANTHER" id="PTHR42988:SF2">
    <property type="entry name" value="CYCLIC NUCLEOTIDE PHOSPHODIESTERASE CBUA0032-RELATED"/>
    <property type="match status" value="1"/>
</dbReference>
<gene>
    <name evidence="6" type="ORF">SAMN05421853_105152</name>
</gene>
<sequence>MTRIVHISDLHFGRDRPELLRPLREAIDLAEPDLICVSGDLTQRARPGQFRAARKFLDLLSAPWIAVPGNHDTPLDNLFVRFARPWKRWRRYVSPELEPVWDGPDCAVVGLNTADPLAWQRGRLRPRGLSRIKGRLGEAAKAGHTAIVMMHHPPEQLEADEKQPMRGASHGLHRLSEMSADIVLCGHLHVWRARPVFQSEGILLLQVGTGLSTRGRGEPNDFNVMTLENSGLALDRYGAGARETGFTRLSSHRFEKQNGRWQEL</sequence>
<keyword evidence="1" id="KW-0479">Metal-binding</keyword>
<comment type="similarity">
    <text evidence="4">Belongs to the cyclic nucleotide phosphodiesterase class-III family.</text>
</comment>
<dbReference type="Proteomes" id="UP000243106">
    <property type="component" value="Unassembled WGS sequence"/>
</dbReference>
<protein>
    <submittedName>
        <fullName evidence="6">3',5'-cyclic AMP phosphodiesterase CpdA</fullName>
    </submittedName>
</protein>